<dbReference type="Proteomes" id="UP000292085">
    <property type="component" value="Unassembled WGS sequence"/>
</dbReference>
<dbReference type="Pfam" id="PF03060">
    <property type="entry name" value="NMO"/>
    <property type="match status" value="2"/>
</dbReference>
<dbReference type="OrthoDB" id="9778912at2"/>
<dbReference type="EMBL" id="SGIS01000011">
    <property type="protein sequence ID" value="RZF64736.1"/>
    <property type="molecule type" value="Genomic_DNA"/>
</dbReference>
<keyword evidence="4" id="KW-0503">Monooxygenase</keyword>
<dbReference type="SUPFAM" id="SSF51412">
    <property type="entry name" value="Inosine monophosphate dehydrogenase (IMPDH)"/>
    <property type="match status" value="1"/>
</dbReference>
<dbReference type="PANTHER" id="PTHR32332:SF20">
    <property type="entry name" value="2-NITROPROPANE DIOXYGENASE-LIKE PROTEIN"/>
    <property type="match status" value="1"/>
</dbReference>
<dbReference type="GO" id="GO:0018580">
    <property type="term" value="F:nitronate monooxygenase activity"/>
    <property type="evidence" value="ECO:0007669"/>
    <property type="project" value="InterPro"/>
</dbReference>
<dbReference type="InterPro" id="IPR004136">
    <property type="entry name" value="NMO"/>
</dbReference>
<evidence type="ECO:0000256" key="3">
    <source>
        <dbReference type="ARBA" id="ARBA00023002"/>
    </source>
</evidence>
<keyword evidence="2" id="KW-0288">FMN</keyword>
<evidence type="ECO:0000256" key="1">
    <source>
        <dbReference type="ARBA" id="ARBA00022630"/>
    </source>
</evidence>
<dbReference type="AlphaFoldDB" id="A0A4Q6Y6A5"/>
<dbReference type="RefSeq" id="WP_130156606.1">
    <property type="nucleotide sequence ID" value="NZ_SGIS01000011.1"/>
</dbReference>
<dbReference type="InterPro" id="IPR013785">
    <property type="entry name" value="Aldolase_TIM"/>
</dbReference>
<comment type="caution">
    <text evidence="4">The sequence shown here is derived from an EMBL/GenBank/DDBJ whole genome shotgun (WGS) entry which is preliminary data.</text>
</comment>
<evidence type="ECO:0000313" key="5">
    <source>
        <dbReference type="Proteomes" id="UP000292085"/>
    </source>
</evidence>
<dbReference type="PANTHER" id="PTHR32332">
    <property type="entry name" value="2-NITROPROPANE DIOXYGENASE"/>
    <property type="match status" value="1"/>
</dbReference>
<evidence type="ECO:0000256" key="2">
    <source>
        <dbReference type="ARBA" id="ARBA00022643"/>
    </source>
</evidence>
<dbReference type="CDD" id="cd04730">
    <property type="entry name" value="NPD_like"/>
    <property type="match status" value="1"/>
</dbReference>
<keyword evidence="1" id="KW-0285">Flavoprotein</keyword>
<evidence type="ECO:0000313" key="4">
    <source>
        <dbReference type="EMBL" id="RZF64736.1"/>
    </source>
</evidence>
<reference evidence="4 5" key="1">
    <citation type="submission" date="2019-02" db="EMBL/GenBank/DDBJ databases">
        <authorList>
            <person name="Li Y."/>
        </authorList>
    </citation>
    <scope>NUCLEOTIDE SEQUENCE [LARGE SCALE GENOMIC DNA]</scope>
    <source>
        <strain evidence="4 5">3-7</strain>
    </source>
</reference>
<keyword evidence="5" id="KW-1185">Reference proteome</keyword>
<accession>A0A4Q6Y6A5</accession>
<dbReference type="Gene3D" id="3.20.20.70">
    <property type="entry name" value="Aldolase class I"/>
    <property type="match status" value="1"/>
</dbReference>
<organism evidence="4 5">
    <name type="scientific">Sphingomonas populi</name>
    <dbReference type="NCBI Taxonomy" id="2484750"/>
    <lineage>
        <taxon>Bacteria</taxon>
        <taxon>Pseudomonadati</taxon>
        <taxon>Pseudomonadota</taxon>
        <taxon>Alphaproteobacteria</taxon>
        <taxon>Sphingomonadales</taxon>
        <taxon>Sphingomonadaceae</taxon>
        <taxon>Sphingomonas</taxon>
    </lineage>
</organism>
<name>A0A4Q6Y6A5_9SPHN</name>
<gene>
    <name evidence="4" type="ORF">EWE75_08945</name>
</gene>
<protein>
    <submittedName>
        <fullName evidence="4">Nitronate monooxygenase</fullName>
    </submittedName>
</protein>
<proteinExistence type="predicted"/>
<sequence length="362" mass="36989">MSDPLATPLTAMLGCRLPVIQTAMGWVAEPVLVAATAEAGGFGFLGAAVMAPAEAAAKIAEVRRSTALPFGVNFHMFQPGAPELVDIILANREQVAAVSFGRGPDARMIARFRDAGIRCVPTVGAVKHARKMAGLGVDMLVVQGGEGGGHTGSVATSVLLPQVLDTVDLPVVAAGGFADGRGLAAALAYGAAGIAMGTRFLMTRESPVPAAVKHYYVSAGTDDIVVTDEVDGMPQRMIRNAGLARIAGRGPIGSWLSALSAGFAMKKATGASWSQVLKTAQGMHSHGGLSRSQAMRAAAAPALIQRAVVDGDAEGGLMATGQVAGRIDDLPSVADLLAAIEREARARIAALTAAPTRQRKIA</sequence>
<keyword evidence="3" id="KW-0560">Oxidoreductase</keyword>